<dbReference type="Pfam" id="PF04632">
    <property type="entry name" value="FUSC"/>
    <property type="match status" value="1"/>
</dbReference>
<dbReference type="InterPro" id="IPR052430">
    <property type="entry name" value="IVT-Associated"/>
</dbReference>
<dbReference type="Proteomes" id="UP001597171">
    <property type="component" value="Unassembled WGS sequence"/>
</dbReference>
<evidence type="ECO:0000256" key="2">
    <source>
        <dbReference type="ARBA" id="ARBA00022692"/>
    </source>
</evidence>
<dbReference type="PANTHER" id="PTHR47804">
    <property type="entry name" value="60S RIBOSOMAL PROTEIN L19"/>
    <property type="match status" value="1"/>
</dbReference>
<dbReference type="InterPro" id="IPR006726">
    <property type="entry name" value="PHBA_efflux_AaeB/fusaric-R"/>
</dbReference>
<evidence type="ECO:0000256" key="6">
    <source>
        <dbReference type="SAM" id="SignalP"/>
    </source>
</evidence>
<feature type="transmembrane region" description="Helical" evidence="5">
    <location>
        <begin position="83"/>
        <end position="101"/>
    </location>
</feature>
<comment type="caution">
    <text evidence="7">The sequence shown here is derived from an EMBL/GenBank/DDBJ whole genome shotgun (WGS) entry which is preliminary data.</text>
</comment>
<proteinExistence type="predicted"/>
<dbReference type="EMBL" id="JBHTMX010000382">
    <property type="protein sequence ID" value="MFD1333865.1"/>
    <property type="molecule type" value="Genomic_DNA"/>
</dbReference>
<organism evidence="7 8">
    <name type="scientific">Methylopila musalis</name>
    <dbReference type="NCBI Taxonomy" id="1134781"/>
    <lineage>
        <taxon>Bacteria</taxon>
        <taxon>Pseudomonadati</taxon>
        <taxon>Pseudomonadota</taxon>
        <taxon>Alphaproteobacteria</taxon>
        <taxon>Hyphomicrobiales</taxon>
        <taxon>Methylopilaceae</taxon>
        <taxon>Methylopila</taxon>
    </lineage>
</organism>
<feature type="chain" id="PRO_5045732986" evidence="6">
    <location>
        <begin position="23"/>
        <end position="287"/>
    </location>
</feature>
<evidence type="ECO:0000256" key="1">
    <source>
        <dbReference type="ARBA" id="ARBA00004141"/>
    </source>
</evidence>
<feature type="signal peptide" evidence="6">
    <location>
        <begin position="1"/>
        <end position="22"/>
    </location>
</feature>
<sequence length="287" mass="29892">MNALASAKLVFALRTAAAALLAAYAAFTINLPQAATSMMTVFIVSQPLAGMVLSKSLFRIVGTVVGASVAVLFAGLFAQTPELMVGAASLWIGACVAVSVLMRDAPSAYGALLSGYTVAIIAFPNVDAPQAVFLAALDRGAEICVGIVAATVLSQTLFPQTAADALKRATGAAVGAVMAFAADTLRGRPDRTQAMRDRRAMVSAVLKLDGLRVHAAFDDAGVRLSNRRLRLLHGRLMNLLALVVSIHDRMEILREQYPDKVEALAPLLAQAADALAPRPDAEALAAA</sequence>
<keyword evidence="3 5" id="KW-1133">Transmembrane helix</keyword>
<feature type="transmembrane region" description="Helical" evidence="5">
    <location>
        <begin position="108"/>
        <end position="126"/>
    </location>
</feature>
<keyword evidence="8" id="KW-1185">Reference proteome</keyword>
<protein>
    <submittedName>
        <fullName evidence="7">FUSC family protein</fullName>
    </submittedName>
</protein>
<keyword evidence="2 5" id="KW-0812">Transmembrane</keyword>
<name>A0ABW3ZD46_9HYPH</name>
<keyword evidence="4 5" id="KW-0472">Membrane</keyword>
<comment type="subcellular location">
    <subcellularLocation>
        <location evidence="1">Membrane</location>
        <topology evidence="1">Multi-pass membrane protein</topology>
    </subcellularLocation>
</comment>
<dbReference type="PANTHER" id="PTHR47804:SF3">
    <property type="entry name" value="PROTEIN BRE4"/>
    <property type="match status" value="1"/>
</dbReference>
<accession>A0ABW3ZD46</accession>
<evidence type="ECO:0000256" key="5">
    <source>
        <dbReference type="SAM" id="Phobius"/>
    </source>
</evidence>
<dbReference type="RefSeq" id="WP_378777750.1">
    <property type="nucleotide sequence ID" value="NZ_JBHTMX010000382.1"/>
</dbReference>
<evidence type="ECO:0000313" key="8">
    <source>
        <dbReference type="Proteomes" id="UP001597171"/>
    </source>
</evidence>
<evidence type="ECO:0000256" key="4">
    <source>
        <dbReference type="ARBA" id="ARBA00023136"/>
    </source>
</evidence>
<feature type="non-terminal residue" evidence="7">
    <location>
        <position position="287"/>
    </location>
</feature>
<keyword evidence="6" id="KW-0732">Signal</keyword>
<evidence type="ECO:0000256" key="3">
    <source>
        <dbReference type="ARBA" id="ARBA00022989"/>
    </source>
</evidence>
<reference evidence="8" key="1">
    <citation type="journal article" date="2019" name="Int. J. Syst. Evol. Microbiol.">
        <title>The Global Catalogue of Microorganisms (GCM) 10K type strain sequencing project: providing services to taxonomists for standard genome sequencing and annotation.</title>
        <authorList>
            <consortium name="The Broad Institute Genomics Platform"/>
            <consortium name="The Broad Institute Genome Sequencing Center for Infectious Disease"/>
            <person name="Wu L."/>
            <person name="Ma J."/>
        </authorList>
    </citation>
    <scope>NUCLEOTIDE SEQUENCE [LARGE SCALE GENOMIC DNA]</scope>
    <source>
        <strain evidence="8">CCUG 61696</strain>
    </source>
</reference>
<gene>
    <name evidence="7" type="ORF">ACFQ4O_17810</name>
</gene>
<feature type="transmembrane region" description="Helical" evidence="5">
    <location>
        <begin position="60"/>
        <end position="77"/>
    </location>
</feature>
<evidence type="ECO:0000313" key="7">
    <source>
        <dbReference type="EMBL" id="MFD1333865.1"/>
    </source>
</evidence>